<evidence type="ECO:0000259" key="1">
    <source>
        <dbReference type="Pfam" id="PF01266"/>
    </source>
</evidence>
<organism evidence="2 3">
    <name type="scientific">Desulfomarina profundi</name>
    <dbReference type="NCBI Taxonomy" id="2772557"/>
    <lineage>
        <taxon>Bacteria</taxon>
        <taxon>Pseudomonadati</taxon>
        <taxon>Thermodesulfobacteriota</taxon>
        <taxon>Desulfobulbia</taxon>
        <taxon>Desulfobulbales</taxon>
        <taxon>Desulfobulbaceae</taxon>
        <taxon>Desulfomarina</taxon>
    </lineage>
</organism>
<dbReference type="InterPro" id="IPR052745">
    <property type="entry name" value="G3P_Oxidase/Oxidoreductase"/>
</dbReference>
<dbReference type="PROSITE" id="PS51257">
    <property type="entry name" value="PROKAR_LIPOPROTEIN"/>
    <property type="match status" value="1"/>
</dbReference>
<protein>
    <submittedName>
        <fullName evidence="2">FAD/NAD(P)-binding oxidoreductase</fullName>
    </submittedName>
</protein>
<reference evidence="2" key="1">
    <citation type="submission" date="2020-09" db="EMBL/GenBank/DDBJ databases">
        <title>Desulfogranum mesoprofundum gen. nov., sp. nov., a novel mesophilic, sulfate-reducing chemolithoautotroph isolated from a deep-sea hydrothermal vent chimney in the Suiyo Seamount.</title>
        <authorList>
            <person name="Hashimoto Y."/>
            <person name="Nakagawa S."/>
        </authorList>
    </citation>
    <scope>NUCLEOTIDE SEQUENCE</scope>
    <source>
        <strain evidence="2">KT2</strain>
    </source>
</reference>
<dbReference type="InterPro" id="IPR006076">
    <property type="entry name" value="FAD-dep_OxRdtase"/>
</dbReference>
<feature type="domain" description="FAD dependent oxidoreductase" evidence="1">
    <location>
        <begin position="17"/>
        <end position="366"/>
    </location>
</feature>
<dbReference type="Proteomes" id="UP000826725">
    <property type="component" value="Chromosome"/>
</dbReference>
<dbReference type="KEGG" id="dbk:DGMP_10110"/>
<name>A0A8D5JCZ4_9BACT</name>
<dbReference type="PANTHER" id="PTHR42720:SF1">
    <property type="entry name" value="GLYCEROL 3-PHOSPHATE OXIDASE"/>
    <property type="match status" value="1"/>
</dbReference>
<gene>
    <name evidence="2" type="ORF">DGMP_10110</name>
</gene>
<dbReference type="PANTHER" id="PTHR42720">
    <property type="entry name" value="GLYCEROL-3-PHOSPHATE DEHYDROGENASE"/>
    <property type="match status" value="1"/>
</dbReference>
<proteinExistence type="predicted"/>
<evidence type="ECO:0000313" key="2">
    <source>
        <dbReference type="EMBL" id="BCL60318.1"/>
    </source>
</evidence>
<dbReference type="AlphaFoldDB" id="A0A8D5JCZ4"/>
<dbReference type="Pfam" id="PF01266">
    <property type="entry name" value="DAO"/>
    <property type="match status" value="1"/>
</dbReference>
<dbReference type="EMBL" id="AP024086">
    <property type="protein sequence ID" value="BCL60318.1"/>
    <property type="molecule type" value="Genomic_DNA"/>
</dbReference>
<keyword evidence="3" id="KW-1185">Reference proteome</keyword>
<accession>A0A8D5JCZ4</accession>
<evidence type="ECO:0000313" key="3">
    <source>
        <dbReference type="Proteomes" id="UP000826725"/>
    </source>
</evidence>
<sequence>MNTLKQQNKLTPVADVDIAVIGGGVVGCGVVRRLALEGASTVLLEKATDILDGASKGNSAILHTGFDAPPGSLEWECVRKGHAEYLEIHESLNLPLLKTGALVTAWTEEEEERLEEVLQKGLNNGIEDLKLLSRSEILKKEPHLAGNVRAAIHVPREYVIDPWSAPLAYLLQAVENGGKALFNAEVTGGEFDGSHWTLKTARGWVRARHVINCAGLYGDIVDHAVLGDSEFTIKPRKGQFVVFDMAAAKLVNSVILPVPSERTKGIVLFPTIFGNMMVGPTAEEQDSRDDASVDSQTLEMLSKKAVTMLPALAEMPVTATYAGIRPATERKEYRVIQDSERNWITLGGIRSTGLTSALGLAHHVLDLLQNMGAQFAGRTNPKVPRVPNLAEHLPRDCHKPGYGEIVCHCEMVTRREIEAALGEKSRQAALRV</sequence>